<protein>
    <submittedName>
        <fullName evidence="3">Pili biogenesis protein ATPase</fullName>
    </submittedName>
</protein>
<dbReference type="InterPro" id="IPR006321">
    <property type="entry name" value="PilT/PilU"/>
</dbReference>
<reference evidence="3 4" key="1">
    <citation type="journal article" date="2015" name="Nature">
        <title>rRNA introns, odd ribosomes, and small enigmatic genomes across a large radiation of phyla.</title>
        <authorList>
            <person name="Brown C.T."/>
            <person name="Hug L.A."/>
            <person name="Thomas B.C."/>
            <person name="Sharon I."/>
            <person name="Castelle C.J."/>
            <person name="Singh A."/>
            <person name="Wilkins M.J."/>
            <person name="Williams K.H."/>
            <person name="Banfield J.F."/>
        </authorList>
    </citation>
    <scope>NUCLEOTIDE SEQUENCE [LARGE SCALE GENOMIC DNA]</scope>
</reference>
<dbReference type="PANTHER" id="PTHR30486:SF16">
    <property type="entry name" value="TWITCHING MOTILITY PROTEIN PILT"/>
    <property type="match status" value="1"/>
</dbReference>
<evidence type="ECO:0000256" key="1">
    <source>
        <dbReference type="ARBA" id="ARBA00006611"/>
    </source>
</evidence>
<dbReference type="CDD" id="cd01131">
    <property type="entry name" value="PilT"/>
    <property type="match status" value="1"/>
</dbReference>
<dbReference type="GO" id="GO:0005524">
    <property type="term" value="F:ATP binding"/>
    <property type="evidence" value="ECO:0007669"/>
    <property type="project" value="InterPro"/>
</dbReference>
<sequence>MTSAEYKKEMEELILTVIHEGASDLHLVAGRHPTLRVSGELLPLVKKPELTKEDTLAYARELMDEDDFKVFIERHEMDFSFSFGKEARFRGNGFFQRGTVAIALRLIPRQIKTLKELRLPTILESFTKKKQGFFLVVGSVGQGKSTTLASMVEMINRERAENIITIEDPIEYVFAPDRSIISQREIRTDTADFPIALRAIFREDVDIILIGEMRGIDTIATAVTAAETGHLVFSTLHTNNAAQTIDRIIDSFPPEQQDQIRVQLAGSLAGIFSQRLVPRIAGGLVPAYELLINNNAVANLIRERRTHEVPMVIETSSELGMIDMNRSLADLVHAGEITAENAYLYSFNPRALERMI</sequence>
<dbReference type="EMBL" id="LCRM01000060">
    <property type="protein sequence ID" value="KKW34872.1"/>
    <property type="molecule type" value="Genomic_DNA"/>
</dbReference>
<evidence type="ECO:0000313" key="3">
    <source>
        <dbReference type="EMBL" id="KKW34872.1"/>
    </source>
</evidence>
<comment type="similarity">
    <text evidence="1">Belongs to the GSP E family.</text>
</comment>
<gene>
    <name evidence="3" type="ORF">UY81_C0060G0011</name>
</gene>
<dbReference type="SUPFAM" id="SSF52540">
    <property type="entry name" value="P-loop containing nucleoside triphosphate hydrolases"/>
    <property type="match status" value="1"/>
</dbReference>
<feature type="domain" description="Bacterial type II secretion system protein E" evidence="2">
    <location>
        <begin position="8"/>
        <end position="280"/>
    </location>
</feature>
<comment type="caution">
    <text evidence="3">The sequence shown here is derived from an EMBL/GenBank/DDBJ whole genome shotgun (WGS) entry which is preliminary data.</text>
</comment>
<name>A0A0G2A207_9BACT</name>
<accession>A0A0G2A207</accession>
<dbReference type="PATRIC" id="fig|1618650.3.peg.579"/>
<evidence type="ECO:0000313" key="4">
    <source>
        <dbReference type="Proteomes" id="UP000034290"/>
    </source>
</evidence>
<dbReference type="AlphaFoldDB" id="A0A0G2A207"/>
<dbReference type="InterPro" id="IPR050921">
    <property type="entry name" value="T4SS_GSP_E_ATPase"/>
</dbReference>
<dbReference type="InterPro" id="IPR027417">
    <property type="entry name" value="P-loop_NTPase"/>
</dbReference>
<dbReference type="InterPro" id="IPR001482">
    <property type="entry name" value="T2SS/T4SS_dom"/>
</dbReference>
<dbReference type="Gene3D" id="3.30.450.90">
    <property type="match status" value="1"/>
</dbReference>
<dbReference type="PANTHER" id="PTHR30486">
    <property type="entry name" value="TWITCHING MOTILITY PROTEIN PILT"/>
    <property type="match status" value="1"/>
</dbReference>
<evidence type="ECO:0000259" key="2">
    <source>
        <dbReference type="Pfam" id="PF00437"/>
    </source>
</evidence>
<dbReference type="GO" id="GO:0016887">
    <property type="term" value="F:ATP hydrolysis activity"/>
    <property type="evidence" value="ECO:0007669"/>
    <property type="project" value="InterPro"/>
</dbReference>
<dbReference type="NCBIfam" id="TIGR01420">
    <property type="entry name" value="pilT_fam"/>
    <property type="match status" value="1"/>
</dbReference>
<dbReference type="Proteomes" id="UP000034290">
    <property type="component" value="Unassembled WGS sequence"/>
</dbReference>
<dbReference type="Gene3D" id="3.40.50.300">
    <property type="entry name" value="P-loop containing nucleotide triphosphate hydrolases"/>
    <property type="match status" value="1"/>
</dbReference>
<dbReference type="Pfam" id="PF00437">
    <property type="entry name" value="T2SSE"/>
    <property type="match status" value="1"/>
</dbReference>
<organism evidence="3 4">
    <name type="scientific">Candidatus Giovannonibacteria bacterium GW2011_GWA2_53_7</name>
    <dbReference type="NCBI Taxonomy" id="1618650"/>
    <lineage>
        <taxon>Bacteria</taxon>
        <taxon>Candidatus Giovannoniibacteriota</taxon>
    </lineage>
</organism>
<proteinExistence type="inferred from homology"/>